<keyword evidence="3" id="KW-0378">Hydrolase</keyword>
<evidence type="ECO:0000256" key="1">
    <source>
        <dbReference type="ARBA" id="ARBA00001946"/>
    </source>
</evidence>
<dbReference type="InterPro" id="IPR011330">
    <property type="entry name" value="Glyco_hydro/deAcase_b/a-brl"/>
</dbReference>
<reference evidence="6 7" key="1">
    <citation type="submission" date="2024-09" db="EMBL/GenBank/DDBJ databases">
        <authorList>
            <person name="Sun Q."/>
            <person name="Mori K."/>
        </authorList>
    </citation>
    <scope>NUCLEOTIDE SEQUENCE [LARGE SCALE GENOMIC DNA]</scope>
    <source>
        <strain evidence="6 7">JCM 15389</strain>
    </source>
</reference>
<dbReference type="SUPFAM" id="SSF88713">
    <property type="entry name" value="Glycoside hydrolase/deacetylase"/>
    <property type="match status" value="1"/>
</dbReference>
<sequence>MTSLVEELGYGEQDLVLILTADDLGACHAVNTAVYDGLRQGLATTAGLMVPGPWARSAAGAYRGEDVGVHLTLNAELDSVRWGPLTAAPSLLDGDGGFPRTLADLWQHCDLDELRRECRAQVERAIVWGFDVTHLAAHLGAMWLRPELFDVYLELAVEFQLPIRLSGPSDQGRAGFPFRELAAEAGVLAPDELLPSPGTVGARAALEALLADPRPGVVEVRLHPALDQPELRALCPDWPERVDDHELLTGGGPLHEALQGPGVHLVGYRQLREVMRRRTSADQPTR</sequence>
<keyword evidence="7" id="KW-1185">Reference proteome</keyword>
<dbReference type="Gene3D" id="3.20.20.370">
    <property type="entry name" value="Glycoside hydrolase/deacetylase"/>
    <property type="match status" value="1"/>
</dbReference>
<dbReference type="PANTHER" id="PTHR31609:SF1">
    <property type="entry name" value="CARBOHYDRATE DEACETYLASE"/>
    <property type="match status" value="1"/>
</dbReference>
<dbReference type="Proteomes" id="UP001589788">
    <property type="component" value="Unassembled WGS sequence"/>
</dbReference>
<comment type="caution">
    <text evidence="6">The sequence shown here is derived from an EMBL/GenBank/DDBJ whole genome shotgun (WGS) entry which is preliminary data.</text>
</comment>
<dbReference type="Pfam" id="PF04794">
    <property type="entry name" value="YdjC"/>
    <property type="match status" value="1"/>
</dbReference>
<evidence type="ECO:0000256" key="4">
    <source>
        <dbReference type="ARBA" id="ARBA00022842"/>
    </source>
</evidence>
<dbReference type="InterPro" id="IPR006879">
    <property type="entry name" value="YdjC-like"/>
</dbReference>
<protein>
    <submittedName>
        <fullName evidence="6">ChbG/HpnK family deacetylase</fullName>
    </submittedName>
</protein>
<comment type="cofactor">
    <cofactor evidence="1">
        <name>Mg(2+)</name>
        <dbReference type="ChEBI" id="CHEBI:18420"/>
    </cofactor>
</comment>
<keyword evidence="2" id="KW-0479">Metal-binding</keyword>
<accession>A0ABV6C4V9</accession>
<keyword evidence="5" id="KW-0119">Carbohydrate metabolism</keyword>
<gene>
    <name evidence="6" type="ORF">ACFFRE_11230</name>
</gene>
<evidence type="ECO:0000256" key="2">
    <source>
        <dbReference type="ARBA" id="ARBA00022723"/>
    </source>
</evidence>
<evidence type="ECO:0000256" key="3">
    <source>
        <dbReference type="ARBA" id="ARBA00022801"/>
    </source>
</evidence>
<keyword evidence="4" id="KW-0460">Magnesium</keyword>
<evidence type="ECO:0000313" key="7">
    <source>
        <dbReference type="Proteomes" id="UP001589788"/>
    </source>
</evidence>
<dbReference type="EMBL" id="JBHLYQ010000138">
    <property type="protein sequence ID" value="MFC0082704.1"/>
    <property type="molecule type" value="Genomic_DNA"/>
</dbReference>
<organism evidence="6 7">
    <name type="scientific">Aciditerrimonas ferrireducens</name>
    <dbReference type="NCBI Taxonomy" id="667306"/>
    <lineage>
        <taxon>Bacteria</taxon>
        <taxon>Bacillati</taxon>
        <taxon>Actinomycetota</taxon>
        <taxon>Acidimicrobiia</taxon>
        <taxon>Acidimicrobiales</taxon>
        <taxon>Acidimicrobiaceae</taxon>
        <taxon>Aciditerrimonas</taxon>
    </lineage>
</organism>
<name>A0ABV6C4V9_9ACTN</name>
<evidence type="ECO:0000313" key="6">
    <source>
        <dbReference type="EMBL" id="MFC0082704.1"/>
    </source>
</evidence>
<evidence type="ECO:0000256" key="5">
    <source>
        <dbReference type="ARBA" id="ARBA00023277"/>
    </source>
</evidence>
<dbReference type="RefSeq" id="WP_248108958.1">
    <property type="nucleotide sequence ID" value="NZ_JAKHEX010000022.1"/>
</dbReference>
<proteinExistence type="predicted"/>
<dbReference type="PANTHER" id="PTHR31609">
    <property type="entry name" value="YDJC DEACETYLASE FAMILY MEMBER"/>
    <property type="match status" value="1"/>
</dbReference>